<feature type="domain" description="Aminomethyltransferase C-terminal" evidence="4">
    <location>
        <begin position="736"/>
        <end position="816"/>
    </location>
</feature>
<dbReference type="InterPro" id="IPR029043">
    <property type="entry name" value="GcvT/YgfZ_C"/>
</dbReference>
<sequence length="824" mass="89365">MDGRARVLIVGAGIVGCSAAYHLARTGITDVLVVDQGPLFATGGSSSHAPGLVFQTNASELLTRLAAYTVERFGAAEFDGEPCFHQVGGIEVATTAERWNDLQRKRGLAAAWGVPAELVGPREVADRIPQVDASRIRGGLHVPGDGVAKPVRAAASMARAAERLGVRFQGRTEVTGFDVTGGRVRSVRTDRGEFEVESVLCCAGIWGPKVGALAGVSIPVRPLAHQYAVTGPVAGLGAATGPEVAQPVLRHQDASMYFRQVHDRYGIGTYRHRVIPVRAEDIAPTTGDGTEAPSAGGGWAGMSSVHPFTPQDFKRSWDDACELLPVLRRTELAEGMNGLFLFTADGMPVLGPSREVAGFWVAEAVWITHSAGVGRAMAEWMSDGAPGIDLRAADLRRFEDFAHSPAYVAERSAQSFREVYDVVHPQQPPARPRPLRTGPFHERQERLGAVFLEANGWERPHWYESNEFLVAGREIVLPGEWAGRYRSPIAAAEHQAARERVALFDMTSLARAEVSGRGALALLQRLTTGQLDRAPGYVTYTLLLQHDGGVRGDITVARLSETEFQVGCNGPRDVAWLRAHADDTTSVRDITGGTCCLGLWGPRARDVLAPLADVDVSAEAFRFFRAKRLFVGEVPVTALRLSYVGELGWELYTSAEFGRRLWDLLLAQGAEHGIFPAGRAAFNGMRLEKGYRAWGADVWSEHDPDEAGLGFAVKPGKGEFIGRDALLRRRDRPVRRRLCCLHVTDGEVLMGAEPVFTETGRDAVGFTTSAGYGHSTGMSLAYAWLPAELAEAGTRLRVAYFDRRHPAEVVADPVFDPEMARMRA</sequence>
<dbReference type="Gene3D" id="3.30.9.10">
    <property type="entry name" value="D-Amino Acid Oxidase, subunit A, domain 2"/>
    <property type="match status" value="1"/>
</dbReference>
<feature type="domain" description="GCVT N-terminal" evidence="3">
    <location>
        <begin position="440"/>
        <end position="715"/>
    </location>
</feature>
<comment type="similarity">
    <text evidence="1">Belongs to the GcvT family.</text>
</comment>
<evidence type="ECO:0000256" key="1">
    <source>
        <dbReference type="ARBA" id="ARBA00008609"/>
    </source>
</evidence>
<dbReference type="PANTHER" id="PTHR43757:SF2">
    <property type="entry name" value="AMINOMETHYLTRANSFERASE, MITOCHONDRIAL"/>
    <property type="match status" value="1"/>
</dbReference>
<dbReference type="SUPFAM" id="SSF51905">
    <property type="entry name" value="FAD/NAD(P)-binding domain"/>
    <property type="match status" value="1"/>
</dbReference>
<protein>
    <submittedName>
        <fullName evidence="6">FAD-dependent oxidoreductase</fullName>
    </submittedName>
</protein>
<dbReference type="Gene3D" id="3.30.70.1400">
    <property type="entry name" value="Aminomethyltransferase beta-barrel domains"/>
    <property type="match status" value="1"/>
</dbReference>
<dbReference type="RefSeq" id="WP_344925782.1">
    <property type="nucleotide sequence ID" value="NZ_BAAAYK010000038.1"/>
</dbReference>
<evidence type="ECO:0000259" key="5">
    <source>
        <dbReference type="Pfam" id="PF16350"/>
    </source>
</evidence>
<organism evidence="6 7">
    <name type="scientific">Saccharopolyspora gregorii</name>
    <dbReference type="NCBI Taxonomy" id="33914"/>
    <lineage>
        <taxon>Bacteria</taxon>
        <taxon>Bacillati</taxon>
        <taxon>Actinomycetota</taxon>
        <taxon>Actinomycetes</taxon>
        <taxon>Pseudonocardiales</taxon>
        <taxon>Pseudonocardiaceae</taxon>
        <taxon>Saccharopolyspora</taxon>
    </lineage>
</organism>
<feature type="domain" description="FAD dependent oxidoreductase central" evidence="5">
    <location>
        <begin position="383"/>
        <end position="437"/>
    </location>
</feature>
<dbReference type="InterPro" id="IPR028896">
    <property type="entry name" value="GcvT/YgfZ/DmdA"/>
</dbReference>
<dbReference type="Pfam" id="PF01571">
    <property type="entry name" value="GCV_T"/>
    <property type="match status" value="1"/>
</dbReference>
<dbReference type="EMBL" id="BAAAYK010000038">
    <property type="protein sequence ID" value="GAA3356392.1"/>
    <property type="molecule type" value="Genomic_DNA"/>
</dbReference>
<reference evidence="7" key="1">
    <citation type="journal article" date="2019" name="Int. J. Syst. Evol. Microbiol.">
        <title>The Global Catalogue of Microorganisms (GCM) 10K type strain sequencing project: providing services to taxonomists for standard genome sequencing and annotation.</title>
        <authorList>
            <consortium name="The Broad Institute Genomics Platform"/>
            <consortium name="The Broad Institute Genome Sequencing Center for Infectious Disease"/>
            <person name="Wu L."/>
            <person name="Ma J."/>
        </authorList>
    </citation>
    <scope>NUCLEOTIDE SEQUENCE [LARGE SCALE GENOMIC DNA]</scope>
    <source>
        <strain evidence="7">JCM 9687</strain>
    </source>
</reference>
<dbReference type="InterPro" id="IPR027266">
    <property type="entry name" value="TrmE/GcvT-like"/>
</dbReference>
<evidence type="ECO:0000313" key="7">
    <source>
        <dbReference type="Proteomes" id="UP001500483"/>
    </source>
</evidence>
<dbReference type="Pfam" id="PF16350">
    <property type="entry name" value="FAO_M"/>
    <property type="match status" value="1"/>
</dbReference>
<dbReference type="InterPro" id="IPR006222">
    <property type="entry name" value="GCVT_N"/>
</dbReference>
<proteinExistence type="inferred from homology"/>
<dbReference type="SUPFAM" id="SSF54373">
    <property type="entry name" value="FAD-linked reductases, C-terminal domain"/>
    <property type="match status" value="1"/>
</dbReference>
<dbReference type="Proteomes" id="UP001500483">
    <property type="component" value="Unassembled WGS sequence"/>
</dbReference>
<keyword evidence="7" id="KW-1185">Reference proteome</keyword>
<dbReference type="Pfam" id="PF08669">
    <property type="entry name" value="GCV_T_C"/>
    <property type="match status" value="1"/>
</dbReference>
<feature type="domain" description="FAD dependent oxidoreductase" evidence="2">
    <location>
        <begin position="6"/>
        <end position="380"/>
    </location>
</feature>
<evidence type="ECO:0000313" key="6">
    <source>
        <dbReference type="EMBL" id="GAA3356392.1"/>
    </source>
</evidence>
<dbReference type="SUPFAM" id="SSF101790">
    <property type="entry name" value="Aminomethyltransferase beta-barrel domain"/>
    <property type="match status" value="1"/>
</dbReference>
<dbReference type="PROSITE" id="PS51257">
    <property type="entry name" value="PROKAR_LIPOPROTEIN"/>
    <property type="match status" value="1"/>
</dbReference>
<accession>A0ABP6RPQ9</accession>
<gene>
    <name evidence="6" type="ORF">GCM10020366_20270</name>
</gene>
<dbReference type="Gene3D" id="3.50.50.60">
    <property type="entry name" value="FAD/NAD(P)-binding domain"/>
    <property type="match status" value="1"/>
</dbReference>
<comment type="caution">
    <text evidence="6">The sequence shown here is derived from an EMBL/GenBank/DDBJ whole genome shotgun (WGS) entry which is preliminary data.</text>
</comment>
<dbReference type="SUPFAM" id="SSF103025">
    <property type="entry name" value="Folate-binding domain"/>
    <property type="match status" value="1"/>
</dbReference>
<name>A0ABP6RPQ9_9PSEU</name>
<dbReference type="InterPro" id="IPR036188">
    <property type="entry name" value="FAD/NAD-bd_sf"/>
</dbReference>
<evidence type="ECO:0000259" key="4">
    <source>
        <dbReference type="Pfam" id="PF08669"/>
    </source>
</evidence>
<dbReference type="Pfam" id="PF01266">
    <property type="entry name" value="DAO"/>
    <property type="match status" value="1"/>
</dbReference>
<evidence type="ECO:0000259" key="2">
    <source>
        <dbReference type="Pfam" id="PF01266"/>
    </source>
</evidence>
<evidence type="ECO:0000259" key="3">
    <source>
        <dbReference type="Pfam" id="PF01571"/>
    </source>
</evidence>
<dbReference type="PANTHER" id="PTHR43757">
    <property type="entry name" value="AMINOMETHYLTRANSFERASE"/>
    <property type="match status" value="1"/>
</dbReference>
<dbReference type="Gene3D" id="3.30.1360.120">
    <property type="entry name" value="Probable tRNA modification gtpase trme, domain 1"/>
    <property type="match status" value="1"/>
</dbReference>
<dbReference type="InterPro" id="IPR032503">
    <property type="entry name" value="FAO_M"/>
</dbReference>
<dbReference type="InterPro" id="IPR013977">
    <property type="entry name" value="GcvT_C"/>
</dbReference>
<dbReference type="Gene3D" id="2.40.30.110">
    <property type="entry name" value="Aminomethyltransferase beta-barrel domains"/>
    <property type="match status" value="1"/>
</dbReference>
<dbReference type="InterPro" id="IPR006076">
    <property type="entry name" value="FAD-dep_OxRdtase"/>
</dbReference>